<dbReference type="InterPro" id="IPR024909">
    <property type="entry name" value="Cys-tRNA/MSH_ligase"/>
</dbReference>
<keyword evidence="10" id="KW-0030">Aminoacyl-tRNA synthetase</keyword>
<evidence type="ECO:0000256" key="18">
    <source>
        <dbReference type="ARBA" id="ARBA00049046"/>
    </source>
</evidence>
<dbReference type="EMBL" id="DS985245">
    <property type="protein sequence ID" value="EDV25060.1"/>
    <property type="molecule type" value="Genomic_DNA"/>
</dbReference>
<keyword evidence="5" id="KW-0479">Metal-binding</keyword>
<dbReference type="InterPro" id="IPR009080">
    <property type="entry name" value="tRNAsynth_Ia_anticodon-bd"/>
</dbReference>
<evidence type="ECO:0000256" key="15">
    <source>
        <dbReference type="ARBA" id="ARBA00047548"/>
    </source>
</evidence>
<dbReference type="NCBIfam" id="TIGR00435">
    <property type="entry name" value="cysS"/>
    <property type="match status" value="1"/>
</dbReference>
<dbReference type="KEGG" id="tad:TRIADDRAFT_25636"/>
<evidence type="ECO:0000256" key="4">
    <source>
        <dbReference type="ARBA" id="ARBA00022598"/>
    </source>
</evidence>
<dbReference type="Pfam" id="PF01406">
    <property type="entry name" value="tRNA-synt_1e"/>
    <property type="match status" value="1"/>
</dbReference>
<dbReference type="Proteomes" id="UP000009022">
    <property type="component" value="Unassembled WGS sequence"/>
</dbReference>
<comment type="catalytic activity">
    <reaction evidence="15">
        <text>2 L-cysteine = S-sulfanyl-L-cysteine + L-alanine</text>
        <dbReference type="Rhea" id="RHEA:78543"/>
        <dbReference type="ChEBI" id="CHEBI:35235"/>
        <dbReference type="ChEBI" id="CHEBI:57972"/>
        <dbReference type="ChEBI" id="CHEBI:58591"/>
    </reaction>
    <physiologicalReaction direction="left-to-right" evidence="15">
        <dbReference type="Rhea" id="RHEA:78544"/>
    </physiologicalReaction>
</comment>
<dbReference type="Gene3D" id="3.40.50.620">
    <property type="entry name" value="HUPs"/>
    <property type="match status" value="1"/>
</dbReference>
<dbReference type="PRINTS" id="PR00983">
    <property type="entry name" value="TRNASYNTHCYS"/>
</dbReference>
<evidence type="ECO:0000256" key="9">
    <source>
        <dbReference type="ARBA" id="ARBA00022917"/>
    </source>
</evidence>
<evidence type="ECO:0000256" key="17">
    <source>
        <dbReference type="ARBA" id="ARBA00048609"/>
    </source>
</evidence>
<keyword evidence="8" id="KW-0067">ATP-binding</keyword>
<dbReference type="PANTHER" id="PTHR10890">
    <property type="entry name" value="CYSTEINYL-TRNA SYNTHETASE"/>
    <property type="match status" value="1"/>
</dbReference>
<name>B3RYL2_TRIAD</name>
<dbReference type="InParanoid" id="B3RYL2"/>
<evidence type="ECO:0000256" key="2">
    <source>
        <dbReference type="ARBA" id="ARBA00005594"/>
    </source>
</evidence>
<keyword evidence="4" id="KW-0436">Ligase</keyword>
<comment type="catalytic activity">
    <reaction evidence="16">
        <text>S-sulfanyl-L-cysteine + L-cysteine = S-disulfanyl-L-cysteine + L-alanine</text>
        <dbReference type="Rhea" id="RHEA:78627"/>
        <dbReference type="ChEBI" id="CHEBI:35235"/>
        <dbReference type="ChEBI" id="CHEBI:57972"/>
        <dbReference type="ChEBI" id="CHEBI:58591"/>
        <dbReference type="ChEBI" id="CHEBI:229465"/>
    </reaction>
    <physiologicalReaction direction="left-to-right" evidence="16">
        <dbReference type="Rhea" id="RHEA:78628"/>
    </physiologicalReaction>
</comment>
<keyword evidence="21" id="KW-1185">Reference proteome</keyword>
<dbReference type="OrthoDB" id="438179at2759"/>
<organism evidence="20 21">
    <name type="scientific">Trichoplax adhaerens</name>
    <name type="common">Trichoplax reptans</name>
    <dbReference type="NCBI Taxonomy" id="10228"/>
    <lineage>
        <taxon>Eukaryota</taxon>
        <taxon>Metazoa</taxon>
        <taxon>Placozoa</taxon>
        <taxon>Uniplacotomia</taxon>
        <taxon>Trichoplacea</taxon>
        <taxon>Trichoplacidae</taxon>
        <taxon>Trichoplax</taxon>
    </lineage>
</organism>
<dbReference type="eggNOG" id="KOG2007">
    <property type="taxonomic scope" value="Eukaryota"/>
</dbReference>
<dbReference type="OMA" id="HAWPASE"/>
<dbReference type="InterPro" id="IPR015803">
    <property type="entry name" value="Cys-tRNA-ligase"/>
</dbReference>
<comment type="catalytic activity">
    <reaction evidence="18">
        <text>tRNA(Cys) + L-cysteine + ATP = L-cysteinyl-tRNA(Cys) + AMP + diphosphate</text>
        <dbReference type="Rhea" id="RHEA:17773"/>
        <dbReference type="Rhea" id="RHEA-COMP:9661"/>
        <dbReference type="Rhea" id="RHEA-COMP:9679"/>
        <dbReference type="ChEBI" id="CHEBI:30616"/>
        <dbReference type="ChEBI" id="CHEBI:33019"/>
        <dbReference type="ChEBI" id="CHEBI:35235"/>
        <dbReference type="ChEBI" id="CHEBI:78442"/>
        <dbReference type="ChEBI" id="CHEBI:78517"/>
        <dbReference type="ChEBI" id="CHEBI:456215"/>
        <dbReference type="EC" id="6.1.1.16"/>
    </reaction>
    <physiologicalReaction direction="right-to-left" evidence="18">
        <dbReference type="Rhea" id="RHEA:17775"/>
    </physiologicalReaction>
</comment>
<dbReference type="EC" id="6.1.1.16" evidence="3"/>
<keyword evidence="7" id="KW-0862">Zinc</keyword>
<dbReference type="HAMAP" id="MF_00041">
    <property type="entry name" value="Cys_tRNA_synth"/>
    <property type="match status" value="1"/>
</dbReference>
<evidence type="ECO:0000256" key="7">
    <source>
        <dbReference type="ARBA" id="ARBA00022833"/>
    </source>
</evidence>
<evidence type="ECO:0000256" key="1">
    <source>
        <dbReference type="ARBA" id="ARBA00001947"/>
    </source>
</evidence>
<comment type="catalytic activity">
    <reaction evidence="14">
        <text>S-disulfanyl-L-cysteine + tRNA(Cys) + ATP = (S)-disulfanyl-L-cysteinyl-tRNA(Cys) + AMP + diphosphate</text>
        <dbReference type="Rhea" id="RHEA:78651"/>
        <dbReference type="Rhea" id="RHEA-COMP:9661"/>
        <dbReference type="Rhea" id="RHEA-COMP:19120"/>
        <dbReference type="ChEBI" id="CHEBI:30616"/>
        <dbReference type="ChEBI" id="CHEBI:33019"/>
        <dbReference type="ChEBI" id="CHEBI:78442"/>
        <dbReference type="ChEBI" id="CHEBI:229465"/>
        <dbReference type="ChEBI" id="CHEBI:229521"/>
        <dbReference type="ChEBI" id="CHEBI:456215"/>
    </reaction>
    <physiologicalReaction direction="left-to-right" evidence="14">
        <dbReference type="Rhea" id="RHEA:78652"/>
    </physiologicalReaction>
</comment>
<comment type="function">
    <text evidence="12">Mitochondrial cysteine-specific aminoacyl-tRNA synthetase that catalyzes the ATP-dependent ligation of cysteine to tRNA(Cys).</text>
</comment>
<feature type="domain" description="tRNA synthetases class I catalytic" evidence="19">
    <location>
        <begin position="55"/>
        <end position="349"/>
    </location>
</feature>
<comment type="similarity">
    <text evidence="2">Belongs to the class-I aminoacyl-tRNA synthetase family.</text>
</comment>
<dbReference type="SUPFAM" id="SSF52374">
    <property type="entry name" value="Nucleotidylyl transferase"/>
    <property type="match status" value="1"/>
</dbReference>
<evidence type="ECO:0000256" key="5">
    <source>
        <dbReference type="ARBA" id="ARBA00022723"/>
    </source>
</evidence>
<evidence type="ECO:0000256" key="3">
    <source>
        <dbReference type="ARBA" id="ARBA00012832"/>
    </source>
</evidence>
<gene>
    <name evidence="20" type="ORF">TRIADDRAFT_25636</name>
</gene>
<comment type="cofactor">
    <cofactor evidence="1">
        <name>Zn(2+)</name>
        <dbReference type="ChEBI" id="CHEBI:29105"/>
    </cofactor>
</comment>
<keyword evidence="9" id="KW-0648">Protein biosynthesis</keyword>
<dbReference type="GO" id="GO:0006423">
    <property type="term" value="P:cysteinyl-tRNA aminoacylation"/>
    <property type="evidence" value="ECO:0000318"/>
    <property type="project" value="GO_Central"/>
</dbReference>
<evidence type="ECO:0000259" key="19">
    <source>
        <dbReference type="Pfam" id="PF01406"/>
    </source>
</evidence>
<reference evidence="20 21" key="1">
    <citation type="journal article" date="2008" name="Nature">
        <title>The Trichoplax genome and the nature of placozoans.</title>
        <authorList>
            <person name="Srivastava M."/>
            <person name="Begovic E."/>
            <person name="Chapman J."/>
            <person name="Putnam N.H."/>
            <person name="Hellsten U."/>
            <person name="Kawashima T."/>
            <person name="Kuo A."/>
            <person name="Mitros T."/>
            <person name="Salamov A."/>
            <person name="Carpenter M.L."/>
            <person name="Signorovitch A.Y."/>
            <person name="Moreno M.A."/>
            <person name="Kamm K."/>
            <person name="Grimwood J."/>
            <person name="Schmutz J."/>
            <person name="Shapiro H."/>
            <person name="Grigoriev I.V."/>
            <person name="Buss L.W."/>
            <person name="Schierwater B."/>
            <person name="Dellaporta S.L."/>
            <person name="Rokhsar D.S."/>
        </authorList>
    </citation>
    <scope>NUCLEOTIDE SEQUENCE [LARGE SCALE GENOMIC DNA]</scope>
    <source>
        <strain evidence="20 21">Grell-BS-1999</strain>
    </source>
</reference>
<protein>
    <recommendedName>
        <fullName evidence="3">cysteine--tRNA ligase</fullName>
        <ecNumber evidence="3">6.1.1.16</ecNumber>
    </recommendedName>
    <alternativeName>
        <fullName evidence="11">Cysteinyl-tRNA synthetase</fullName>
    </alternativeName>
</protein>
<proteinExistence type="inferred from homology"/>
<evidence type="ECO:0000256" key="13">
    <source>
        <dbReference type="ARBA" id="ARBA00045476"/>
    </source>
</evidence>
<dbReference type="GeneID" id="6753719"/>
<evidence type="ECO:0000313" key="20">
    <source>
        <dbReference type="EMBL" id="EDV25060.1"/>
    </source>
</evidence>
<dbReference type="InterPro" id="IPR032678">
    <property type="entry name" value="tRNA-synt_1_cat_dom"/>
</dbReference>
<dbReference type="PANTHER" id="PTHR10890:SF27">
    <property type="entry name" value="CYSTEINE--TRNA LIGASE, MITOCHONDRIAL-RELATED"/>
    <property type="match status" value="1"/>
</dbReference>
<dbReference type="GO" id="GO:0005737">
    <property type="term" value="C:cytoplasm"/>
    <property type="evidence" value="ECO:0000318"/>
    <property type="project" value="GO_Central"/>
</dbReference>
<sequence>MLQTITNRGRSRIQFYIQHHCRRINQWIQPTGYDTGIKVYNSLTNSKVSLILPQDKLATWYMCGPTVYDSPHLGHASSYVKFDIIRRIMTDLFDIDIVMVMGITDIDDKIVQRAADTKTGFRDLARKYEKEFLEDMECLNVLRATRVTRVTEHIDHIIKFIEKIFQHGYAYKTSDGSVYFYTEKYGDRYGKLAPSRQTIHKSIDKATDSEKISDRDFALWKAAKADEPCWQSPWGSGRPGWHIECSAMSSAIFGNQLDIHTGGIDLLFPHHENEIAQCEAYHQINQWTNYFLHTGHLHIAKEKMSKSLRNFVTIKDYLNLNSPDQFRTLCLLSKYRSPTEYNSDIFKKAEVVHQKFSSYINDAKAYVDGSINSLIASESEILEKLAMTKSQVRIALADDFDTPTAINYLLNLLSFANVHSNTTTKSKRSYTARSPSVIAAVSTYVEKLLSSFGLSRQDDKRYSPLSESVVDSVVGFRSNIRNYALDKLKNRLKLPSDYESSKNPDCSYLLDLCDNYRNDLLNAGIIVKVCSY</sequence>
<evidence type="ECO:0000256" key="12">
    <source>
        <dbReference type="ARBA" id="ARBA00043868"/>
    </source>
</evidence>
<evidence type="ECO:0000313" key="21">
    <source>
        <dbReference type="Proteomes" id="UP000009022"/>
    </source>
</evidence>
<evidence type="ECO:0000256" key="11">
    <source>
        <dbReference type="ARBA" id="ARBA00031499"/>
    </source>
</evidence>
<evidence type="ECO:0000256" key="6">
    <source>
        <dbReference type="ARBA" id="ARBA00022741"/>
    </source>
</evidence>
<keyword evidence="6" id="KW-0547">Nucleotide-binding</keyword>
<comment type="function">
    <text evidence="13">In addition to its role as an aminoacyl-tRNA synthetase, has also cysteine persulfide synthase activity. Produces reactive persulfide species such as cysteine persulfide (CysSSH) from substrate cysteine and mediate direct incorporation of CysSSH into proteins during translations, resulting in protein persulfides and polysulfides. CysSSHs behave as potent antioxidants and cellular protectants.</text>
</comment>
<evidence type="ECO:0000256" key="10">
    <source>
        <dbReference type="ARBA" id="ARBA00023146"/>
    </source>
</evidence>
<evidence type="ECO:0000256" key="14">
    <source>
        <dbReference type="ARBA" id="ARBA00047499"/>
    </source>
</evidence>
<comment type="catalytic activity">
    <reaction evidence="17">
        <text>S-sulfanyl-L-cysteine + tRNA(Cys) + ATP = (S)-sulfanyl-L-cysteinyl-tRNA(Cys) + AMP + diphosphate</text>
        <dbReference type="Rhea" id="RHEA:78647"/>
        <dbReference type="Rhea" id="RHEA-COMP:9661"/>
        <dbReference type="Rhea" id="RHEA-COMP:19119"/>
        <dbReference type="ChEBI" id="CHEBI:30616"/>
        <dbReference type="ChEBI" id="CHEBI:33019"/>
        <dbReference type="ChEBI" id="CHEBI:58591"/>
        <dbReference type="ChEBI" id="CHEBI:78442"/>
        <dbReference type="ChEBI" id="CHEBI:229520"/>
        <dbReference type="ChEBI" id="CHEBI:456215"/>
    </reaction>
    <physiologicalReaction direction="left-to-right" evidence="17">
        <dbReference type="Rhea" id="RHEA:78648"/>
    </physiologicalReaction>
</comment>
<dbReference type="STRING" id="10228.B3RYL2"/>
<dbReference type="HOGENOM" id="CLU_013528_0_3_1"/>
<dbReference type="FunFam" id="3.40.50.620:FF:000027">
    <property type="entry name" value="Cysteine--tRNA ligase, cytoplasmic"/>
    <property type="match status" value="1"/>
</dbReference>
<dbReference type="GO" id="GO:0004817">
    <property type="term" value="F:cysteine-tRNA ligase activity"/>
    <property type="evidence" value="ECO:0000318"/>
    <property type="project" value="GO_Central"/>
</dbReference>
<dbReference type="GO" id="GO:0005524">
    <property type="term" value="F:ATP binding"/>
    <property type="evidence" value="ECO:0000318"/>
    <property type="project" value="GO_Central"/>
</dbReference>
<dbReference type="RefSeq" id="XP_002112950.1">
    <property type="nucleotide sequence ID" value="XM_002112914.1"/>
</dbReference>
<dbReference type="CTD" id="6753719"/>
<evidence type="ECO:0000256" key="8">
    <source>
        <dbReference type="ARBA" id="ARBA00022840"/>
    </source>
</evidence>
<dbReference type="AlphaFoldDB" id="B3RYL2"/>
<evidence type="ECO:0000256" key="16">
    <source>
        <dbReference type="ARBA" id="ARBA00047731"/>
    </source>
</evidence>
<accession>B3RYL2</accession>
<dbReference type="PhylomeDB" id="B3RYL2"/>
<dbReference type="GO" id="GO:0046872">
    <property type="term" value="F:metal ion binding"/>
    <property type="evidence" value="ECO:0007669"/>
    <property type="project" value="UniProtKB-KW"/>
</dbReference>
<dbReference type="InterPro" id="IPR014729">
    <property type="entry name" value="Rossmann-like_a/b/a_fold"/>
</dbReference>
<dbReference type="CDD" id="cd00672">
    <property type="entry name" value="CysRS_core"/>
    <property type="match status" value="1"/>
</dbReference>
<dbReference type="SUPFAM" id="SSF47323">
    <property type="entry name" value="Anticodon-binding domain of a subclass of class I aminoacyl-tRNA synthetases"/>
    <property type="match status" value="1"/>
</dbReference>